<name>A0ABD0XV90_9HEMI</name>
<dbReference type="EMBL" id="JBFDAA010000020">
    <property type="protein sequence ID" value="KAL1115179.1"/>
    <property type="molecule type" value="Genomic_DNA"/>
</dbReference>
<reference evidence="1 2" key="1">
    <citation type="submission" date="2024-07" db="EMBL/GenBank/DDBJ databases">
        <title>Chromosome-level genome assembly of the water stick insect Ranatra chinensis (Heteroptera: Nepidae).</title>
        <authorList>
            <person name="Liu X."/>
        </authorList>
    </citation>
    <scope>NUCLEOTIDE SEQUENCE [LARGE SCALE GENOMIC DNA]</scope>
    <source>
        <strain evidence="1">Cailab_2021Rc</strain>
        <tissue evidence="1">Muscle</tissue>
    </source>
</reference>
<dbReference type="AlphaFoldDB" id="A0ABD0XV90"/>
<organism evidence="1 2">
    <name type="scientific">Ranatra chinensis</name>
    <dbReference type="NCBI Taxonomy" id="642074"/>
    <lineage>
        <taxon>Eukaryota</taxon>
        <taxon>Metazoa</taxon>
        <taxon>Ecdysozoa</taxon>
        <taxon>Arthropoda</taxon>
        <taxon>Hexapoda</taxon>
        <taxon>Insecta</taxon>
        <taxon>Pterygota</taxon>
        <taxon>Neoptera</taxon>
        <taxon>Paraneoptera</taxon>
        <taxon>Hemiptera</taxon>
        <taxon>Heteroptera</taxon>
        <taxon>Panheteroptera</taxon>
        <taxon>Nepomorpha</taxon>
        <taxon>Nepidae</taxon>
        <taxon>Ranatrinae</taxon>
        <taxon>Ranatra</taxon>
    </lineage>
</organism>
<accession>A0ABD0XV90</accession>
<evidence type="ECO:0000313" key="2">
    <source>
        <dbReference type="Proteomes" id="UP001558652"/>
    </source>
</evidence>
<keyword evidence="2" id="KW-1185">Reference proteome</keyword>
<sequence>MREHMETGARGVTEVRRNRTMTALQEWTFLKQTALTRFLLMPDLCLAGLPLILDRYVAFPGLVGCTWSRRRTLDQGYADMSAPLTRPILASWSLSLRVRPLLGSATSVGCSPDVPGRIPTRRRREFTPLGDQETAGGRLGPSAIFKNRLTGNPNRTRRQLTTIKQILFNKNYLLTKIIYIYR</sequence>
<dbReference type="Proteomes" id="UP001558652">
    <property type="component" value="Unassembled WGS sequence"/>
</dbReference>
<comment type="caution">
    <text evidence="1">The sequence shown here is derived from an EMBL/GenBank/DDBJ whole genome shotgun (WGS) entry which is preliminary data.</text>
</comment>
<protein>
    <submittedName>
        <fullName evidence="1">Uncharacterized protein</fullName>
    </submittedName>
</protein>
<evidence type="ECO:0000313" key="1">
    <source>
        <dbReference type="EMBL" id="KAL1115179.1"/>
    </source>
</evidence>
<gene>
    <name evidence="1" type="ORF">AAG570_007210</name>
</gene>
<proteinExistence type="predicted"/>